<gene>
    <name evidence="1" type="ORF">H1P_1180018</name>
</gene>
<evidence type="ECO:0000313" key="2">
    <source>
        <dbReference type="Proteomes" id="UP000320055"/>
    </source>
</evidence>
<organism evidence="1 2">
    <name type="scientific">Hyella patelloides LEGE 07179</name>
    <dbReference type="NCBI Taxonomy" id="945734"/>
    <lineage>
        <taxon>Bacteria</taxon>
        <taxon>Bacillati</taxon>
        <taxon>Cyanobacteriota</taxon>
        <taxon>Cyanophyceae</taxon>
        <taxon>Pleurocapsales</taxon>
        <taxon>Hyellaceae</taxon>
        <taxon>Hyella</taxon>
    </lineage>
</organism>
<dbReference type="EMBL" id="CAACVJ010000022">
    <property type="protein sequence ID" value="VEP11757.1"/>
    <property type="molecule type" value="Genomic_DNA"/>
</dbReference>
<sequence>MNHNQKINAVAITQGFNNACSNFNNLLSQNSNKTFNHIREKINLDLNE</sequence>
<dbReference type="Proteomes" id="UP000320055">
    <property type="component" value="Unassembled WGS sequence"/>
</dbReference>
<name>A0A563VK96_9CYAN</name>
<protein>
    <submittedName>
        <fullName evidence="1">Uncharacterized protein</fullName>
    </submittedName>
</protein>
<reference evidence="1 2" key="1">
    <citation type="submission" date="2019-01" db="EMBL/GenBank/DDBJ databases">
        <authorList>
            <person name="Brito A."/>
        </authorList>
    </citation>
    <scope>NUCLEOTIDE SEQUENCE [LARGE SCALE GENOMIC DNA]</scope>
    <source>
        <strain evidence="1">1</strain>
    </source>
</reference>
<evidence type="ECO:0000313" key="1">
    <source>
        <dbReference type="EMBL" id="VEP11757.1"/>
    </source>
</evidence>
<dbReference type="AlphaFoldDB" id="A0A563VK96"/>
<keyword evidence="2" id="KW-1185">Reference proteome</keyword>
<accession>A0A563VK96</accession>
<proteinExistence type="predicted"/>